<name>A0ABY9JV68_9BACI</name>
<sequence>MNREELKINLEAIFLDYYDGLYNELQLKHMLKKLYIKENFDNSEWSEMVLGAQ</sequence>
<evidence type="ECO:0000313" key="1">
    <source>
        <dbReference type="EMBL" id="WLR42623.1"/>
    </source>
</evidence>
<proteinExistence type="predicted"/>
<evidence type="ECO:0000313" key="2">
    <source>
        <dbReference type="Proteomes" id="UP001197974"/>
    </source>
</evidence>
<keyword evidence="2" id="KW-1185">Reference proteome</keyword>
<dbReference type="Proteomes" id="UP001197974">
    <property type="component" value="Chromosome"/>
</dbReference>
<reference evidence="1 2" key="1">
    <citation type="submission" date="2023-06" db="EMBL/GenBank/DDBJ databases">
        <title>Five Gram-positive bacteria isolated from mangrove sediments in Shenzhen, Guangdong, China.</title>
        <authorList>
            <person name="Yu S."/>
            <person name="Zheng W."/>
            <person name="Huang Y."/>
        </authorList>
    </citation>
    <scope>NUCLEOTIDE SEQUENCE [LARGE SCALE GENOMIC DNA]</scope>
    <source>
        <strain evidence="1 2">SaN35-3</strain>
    </source>
</reference>
<dbReference type="EMBL" id="CP129013">
    <property type="protein sequence ID" value="WLR42623.1"/>
    <property type="molecule type" value="Genomic_DNA"/>
</dbReference>
<gene>
    <name evidence="1" type="ORF">LC087_18400</name>
</gene>
<organism evidence="1 2">
    <name type="scientific">Bacillus carboniphilus</name>
    <dbReference type="NCBI Taxonomy" id="86663"/>
    <lineage>
        <taxon>Bacteria</taxon>
        <taxon>Bacillati</taxon>
        <taxon>Bacillota</taxon>
        <taxon>Bacilli</taxon>
        <taxon>Bacillales</taxon>
        <taxon>Bacillaceae</taxon>
        <taxon>Bacillus</taxon>
    </lineage>
</organism>
<dbReference type="RefSeq" id="WP_226542338.1">
    <property type="nucleotide sequence ID" value="NZ_CP129013.1"/>
</dbReference>
<accession>A0ABY9JV68</accession>
<protein>
    <submittedName>
        <fullName evidence="1">Uncharacterized protein</fullName>
    </submittedName>
</protein>